<evidence type="ECO:0000313" key="3">
    <source>
        <dbReference type="Proteomes" id="UP001168877"/>
    </source>
</evidence>
<dbReference type="Proteomes" id="UP001168877">
    <property type="component" value="Unassembled WGS sequence"/>
</dbReference>
<gene>
    <name evidence="2" type="ORF">LWI29_006416</name>
</gene>
<keyword evidence="1" id="KW-0812">Transmembrane</keyword>
<comment type="caution">
    <text evidence="2">The sequence shown here is derived from an EMBL/GenBank/DDBJ whole genome shotgun (WGS) entry which is preliminary data.</text>
</comment>
<keyword evidence="1" id="KW-1133">Transmembrane helix</keyword>
<reference evidence="2" key="1">
    <citation type="journal article" date="2022" name="Plant J.">
        <title>Strategies of tolerance reflected in two North American maple genomes.</title>
        <authorList>
            <person name="McEvoy S.L."/>
            <person name="Sezen U.U."/>
            <person name="Trouern-Trend A."/>
            <person name="McMahon S.M."/>
            <person name="Schaberg P.G."/>
            <person name="Yang J."/>
            <person name="Wegrzyn J.L."/>
            <person name="Swenson N.G."/>
        </authorList>
    </citation>
    <scope>NUCLEOTIDE SEQUENCE</scope>
    <source>
        <strain evidence="2">NS2018</strain>
    </source>
</reference>
<evidence type="ECO:0000313" key="2">
    <source>
        <dbReference type="EMBL" id="KAK0599563.1"/>
    </source>
</evidence>
<sequence>MASTAVFLKANALLLSNRRLNWSKTGRCRYPCINSANFIARSKFNGVQVKSFIPTSTGKENPSSISFNTLISSSSEGEKPVINHHNCILKTLKKWLVQTLFLMGLGMVMTMHGRDSALAHVTSPSSSSSMVDSLLSDVKWFLSDATPNQSTSEDVPRPSYAFELVGIILLFLFVYLGLTALIAHMDPRNYSRLITLKVTVMAFVTDIKKFDIPTTITCKEQLRSILKKLRDLYYSAKIVTTEMLTNPPTLENSVKSLEELHQVYPELVLLS</sequence>
<name>A0AA39W238_ACESA</name>
<reference evidence="2" key="2">
    <citation type="submission" date="2023-06" db="EMBL/GenBank/DDBJ databases">
        <authorList>
            <person name="Swenson N.G."/>
            <person name="Wegrzyn J.L."/>
            <person name="Mcevoy S.L."/>
        </authorList>
    </citation>
    <scope>NUCLEOTIDE SEQUENCE</scope>
    <source>
        <strain evidence="2">NS2018</strain>
        <tissue evidence="2">Leaf</tissue>
    </source>
</reference>
<feature type="transmembrane region" description="Helical" evidence="1">
    <location>
        <begin position="95"/>
        <end position="113"/>
    </location>
</feature>
<keyword evidence="3" id="KW-1185">Reference proteome</keyword>
<organism evidence="2 3">
    <name type="scientific">Acer saccharum</name>
    <name type="common">Sugar maple</name>
    <dbReference type="NCBI Taxonomy" id="4024"/>
    <lineage>
        <taxon>Eukaryota</taxon>
        <taxon>Viridiplantae</taxon>
        <taxon>Streptophyta</taxon>
        <taxon>Embryophyta</taxon>
        <taxon>Tracheophyta</taxon>
        <taxon>Spermatophyta</taxon>
        <taxon>Magnoliopsida</taxon>
        <taxon>eudicotyledons</taxon>
        <taxon>Gunneridae</taxon>
        <taxon>Pentapetalae</taxon>
        <taxon>rosids</taxon>
        <taxon>malvids</taxon>
        <taxon>Sapindales</taxon>
        <taxon>Sapindaceae</taxon>
        <taxon>Hippocastanoideae</taxon>
        <taxon>Acereae</taxon>
        <taxon>Acer</taxon>
    </lineage>
</organism>
<protein>
    <submittedName>
        <fullName evidence="2">Uncharacterized protein</fullName>
    </submittedName>
</protein>
<keyword evidence="1" id="KW-0472">Membrane</keyword>
<feature type="transmembrane region" description="Helical" evidence="1">
    <location>
        <begin position="160"/>
        <end position="183"/>
    </location>
</feature>
<accession>A0AA39W238</accession>
<proteinExistence type="predicted"/>
<dbReference type="EMBL" id="JAUESC010000003">
    <property type="protein sequence ID" value="KAK0599563.1"/>
    <property type="molecule type" value="Genomic_DNA"/>
</dbReference>
<dbReference type="AlphaFoldDB" id="A0AA39W238"/>
<evidence type="ECO:0000256" key="1">
    <source>
        <dbReference type="SAM" id="Phobius"/>
    </source>
</evidence>